<dbReference type="PROSITE" id="PS50878">
    <property type="entry name" value="RT_POL"/>
    <property type="match status" value="1"/>
</dbReference>
<dbReference type="PANTHER" id="PTHR19446">
    <property type="entry name" value="REVERSE TRANSCRIPTASES"/>
    <property type="match status" value="1"/>
</dbReference>
<reference evidence="4" key="2">
    <citation type="submission" date="2021-08" db="EMBL/GenBank/DDBJ databases">
        <authorList>
            <person name="Eriksson T."/>
        </authorList>
    </citation>
    <scope>NUCLEOTIDE SEQUENCE</scope>
    <source>
        <strain evidence="4">Stoneville</strain>
        <tissue evidence="4">Whole head</tissue>
    </source>
</reference>
<dbReference type="InterPro" id="IPR000477">
    <property type="entry name" value="RT_dom"/>
</dbReference>
<proteinExistence type="predicted"/>
<accession>A0A8J6H819</accession>
<reference evidence="4" key="1">
    <citation type="journal article" date="2020" name="J Insects Food Feed">
        <title>The yellow mealworm (Tenebrio molitor) genome: a resource for the emerging insects as food and feed industry.</title>
        <authorList>
            <person name="Eriksson T."/>
            <person name="Andere A."/>
            <person name="Kelstrup H."/>
            <person name="Emery V."/>
            <person name="Picard C."/>
        </authorList>
    </citation>
    <scope>NUCLEOTIDE SEQUENCE</scope>
    <source>
        <strain evidence="4">Stoneville</strain>
        <tissue evidence="4">Whole head</tissue>
    </source>
</reference>
<dbReference type="Gene3D" id="4.10.60.10">
    <property type="entry name" value="Zinc finger, CCHC-type"/>
    <property type="match status" value="1"/>
</dbReference>
<organism evidence="4 5">
    <name type="scientific">Tenebrio molitor</name>
    <name type="common">Yellow mealworm beetle</name>
    <dbReference type="NCBI Taxonomy" id="7067"/>
    <lineage>
        <taxon>Eukaryota</taxon>
        <taxon>Metazoa</taxon>
        <taxon>Ecdysozoa</taxon>
        <taxon>Arthropoda</taxon>
        <taxon>Hexapoda</taxon>
        <taxon>Insecta</taxon>
        <taxon>Pterygota</taxon>
        <taxon>Neoptera</taxon>
        <taxon>Endopterygota</taxon>
        <taxon>Coleoptera</taxon>
        <taxon>Polyphaga</taxon>
        <taxon>Cucujiformia</taxon>
        <taxon>Tenebrionidae</taxon>
        <taxon>Tenebrio</taxon>
    </lineage>
</organism>
<dbReference type="InterPro" id="IPR001878">
    <property type="entry name" value="Znf_CCHC"/>
</dbReference>
<gene>
    <name evidence="4" type="ORF">GEV33_013355</name>
</gene>
<dbReference type="Pfam" id="PF14529">
    <property type="entry name" value="Exo_endo_phos_2"/>
    <property type="match status" value="1"/>
</dbReference>
<dbReference type="InterPro" id="IPR036691">
    <property type="entry name" value="Endo/exonu/phosph_ase_sf"/>
</dbReference>
<comment type="caution">
    <text evidence="4">The sequence shown here is derived from an EMBL/GenBank/DDBJ whole genome shotgun (WGS) entry which is preliminary data.</text>
</comment>
<dbReference type="Gene3D" id="3.60.10.10">
    <property type="entry name" value="Endonuclease/exonuclease/phosphatase"/>
    <property type="match status" value="1"/>
</dbReference>
<dbReference type="GO" id="GO:0003824">
    <property type="term" value="F:catalytic activity"/>
    <property type="evidence" value="ECO:0007669"/>
    <property type="project" value="InterPro"/>
</dbReference>
<evidence type="ECO:0000256" key="1">
    <source>
        <dbReference type="SAM" id="Coils"/>
    </source>
</evidence>
<feature type="region of interest" description="Disordered" evidence="2">
    <location>
        <begin position="242"/>
        <end position="261"/>
    </location>
</feature>
<evidence type="ECO:0000313" key="5">
    <source>
        <dbReference type="Proteomes" id="UP000719412"/>
    </source>
</evidence>
<dbReference type="SUPFAM" id="SSF57756">
    <property type="entry name" value="Retrovirus zinc finger-like domains"/>
    <property type="match status" value="1"/>
</dbReference>
<dbReference type="GO" id="GO:0003676">
    <property type="term" value="F:nucleic acid binding"/>
    <property type="evidence" value="ECO:0007669"/>
    <property type="project" value="InterPro"/>
</dbReference>
<dbReference type="SMART" id="SM00343">
    <property type="entry name" value="ZnF_C2HC"/>
    <property type="match status" value="3"/>
</dbReference>
<dbReference type="SUPFAM" id="SSF56672">
    <property type="entry name" value="DNA/RNA polymerases"/>
    <property type="match status" value="1"/>
</dbReference>
<evidence type="ECO:0000259" key="3">
    <source>
        <dbReference type="PROSITE" id="PS50878"/>
    </source>
</evidence>
<dbReference type="CDD" id="cd01650">
    <property type="entry name" value="RT_nLTR_like"/>
    <property type="match status" value="1"/>
</dbReference>
<protein>
    <recommendedName>
        <fullName evidence="3">Reverse transcriptase domain-containing protein</fullName>
    </recommendedName>
</protein>
<dbReference type="InterPro" id="IPR036875">
    <property type="entry name" value="Znf_CCHC_sf"/>
</dbReference>
<dbReference type="GO" id="GO:0008270">
    <property type="term" value="F:zinc ion binding"/>
    <property type="evidence" value="ECO:0007669"/>
    <property type="project" value="InterPro"/>
</dbReference>
<dbReference type="InterPro" id="IPR005135">
    <property type="entry name" value="Endo/exonuclease/phosphatase"/>
</dbReference>
<dbReference type="Proteomes" id="UP000719412">
    <property type="component" value="Unassembled WGS sequence"/>
</dbReference>
<evidence type="ECO:0000256" key="2">
    <source>
        <dbReference type="SAM" id="MobiDB-lite"/>
    </source>
</evidence>
<dbReference type="EMBL" id="JABDTM020028146">
    <property type="protein sequence ID" value="KAH0809431.1"/>
    <property type="molecule type" value="Genomic_DNA"/>
</dbReference>
<keyword evidence="1" id="KW-0175">Coiled coil</keyword>
<sequence>MCGTLARSANRHVTFFDAAEFGTEQLRSGQVRSGQVRWLAGLCQRCRECIEKEVQSEEIPRVNSFQKFEELAKKEWPEALFCRVKRVIGNPLQSAKQSDFAPTVPEDDRKMERGIARLFADRFPELRELEQDENDWETHRVPHIIQSTAVPRKAGGNLIKERYIFQQVLENKEGETASEKAYRHLRALVREAERLGRGQLAVVRLEGTNELLQQKMLECLTAHSGLQIELCVPSYASRLGGKEAPSTAGTTKEGKQWRYPRPRRPRTETLVVKAKENNADIEEVIRQMKSKVDIAKVDVQVKSLVGGRNGKIAIKLAPARGTAAPKLRKAILEAMGNTVNAEVVSNRKLTVRDLDQTITEQEIREAVNAAVGSPDRSTEAIQVSGLKKPQGGMAGMATLHLSDTDADKLLERGKVRTGWNQCRVQEIVGPVKCFHCLQFGHIASRCAAERKLAAGTCFRCGKEGHLLRLSRAVHWLVDQLARERDTSVLLMSEPNIRQARTPGWGTPMRKWGKGRGFVWAQVTSCTVFSCYISPNITTGECERHLDDLASCVRTEGGPVMVAGDFNAKAFMWGSAVEDAKGRMLADWAAAMNLVAMNRGEPTFKRGGSRSVLDVTFCSPDIARRIQGWHVMEAGMTTSDHLPIEFTIRASHSLPEVGRPARGWRWTDSKKDELAALLRRELEHLSSPSVADLQHRIEELCDRVLPKRGSLRSTTRAVFWWTGELARARRSATLRQREDIIRELERNCAQAKTRVKQEIRAAKARAWDRLRETTENNPWGKGYKIATGKLGRRTPLSLEERREAVARLFPTRPLVEWTTPEGGDLELFTADELRTAAAKLRPGKAPGPDGIPPEVIRLMVEVAPEIVLTTMNGLFASARFPETWKKAKLVLIPKAGSGDRTKLRPICLPDCLGKLYEHLIKTRLLEELEKRGGLSDWQFGFREGRSTIHATREVLKFAQMANSGSWGRKDYCALTTVDVANASNSASWEGIVFALRQKNMPPWTIAIVQDYFRDRIVEDGDLQIRVSCEVPQGSVLGPTLCNLLYDGVLRIEMPLVTRLIAFADDLPILTMGRTEEDLVRTTEGALNNVAKWMGENSLRLEPSKTEAVLLIGRRRPGPISFRLGNGTVQPQSDLKYLGVVLDQQMTFSKHVLQAAAKAEKTAAMLARLMPNLGGPSSARRLLLTTADDPMYAKDVRVLIGVQRRALIRVIAAYRTISAEAAQRRWTTGEKAAWTRELIPEIQKWTGREHGNVDFHLTQVLSGHGCFSSYLKRIGKSVTDKCWYCDERDDAEHTLFRCPQWDGNRLLAMRRTAEWPEKENLIDVMVKSKEGWEAIAEMVRHIIKQKEADERRREAGLSLDE</sequence>
<dbReference type="CDD" id="cd09077">
    <property type="entry name" value="R1-I-EN"/>
    <property type="match status" value="1"/>
</dbReference>
<feature type="coiled-coil region" evidence="1">
    <location>
        <begin position="733"/>
        <end position="760"/>
    </location>
</feature>
<dbReference type="SUPFAM" id="SSF56219">
    <property type="entry name" value="DNase I-like"/>
    <property type="match status" value="1"/>
</dbReference>
<dbReference type="GO" id="GO:0071897">
    <property type="term" value="P:DNA biosynthetic process"/>
    <property type="evidence" value="ECO:0007669"/>
    <property type="project" value="UniProtKB-ARBA"/>
</dbReference>
<dbReference type="InterPro" id="IPR043502">
    <property type="entry name" value="DNA/RNA_pol_sf"/>
</dbReference>
<keyword evidence="5" id="KW-1185">Reference proteome</keyword>
<feature type="domain" description="Reverse transcriptase" evidence="3">
    <location>
        <begin position="872"/>
        <end position="1140"/>
    </location>
</feature>
<dbReference type="Pfam" id="PF00078">
    <property type="entry name" value="RVT_1"/>
    <property type="match status" value="1"/>
</dbReference>
<name>A0A8J6H819_TENMO</name>
<evidence type="ECO:0000313" key="4">
    <source>
        <dbReference type="EMBL" id="KAH0809431.1"/>
    </source>
</evidence>